<evidence type="ECO:0000313" key="1">
    <source>
        <dbReference type="EMBL" id="KKL46920.1"/>
    </source>
</evidence>
<sequence length="164" mass="18562">MHFVGVMRGPIRQMEEQKALMRAQRFPFKFKNLKTGKEKVNFVAGTYRPMELFEYIFPEPSLPDVLGGMQISGPVERPEGKAIGWFLRKALKLYQVPKLTSIKDVTGYIPKGTIDGEAIPAQKVHQMLVDGVAIYPIGLRDDITKDYKFTLGDGSEVEYHQEGL</sequence>
<gene>
    <name evidence="1" type="ORF">LCGC14_2340760</name>
</gene>
<dbReference type="AlphaFoldDB" id="A0A0F9EPU6"/>
<comment type="caution">
    <text evidence="1">The sequence shown here is derived from an EMBL/GenBank/DDBJ whole genome shotgun (WGS) entry which is preliminary data.</text>
</comment>
<reference evidence="1" key="1">
    <citation type="journal article" date="2015" name="Nature">
        <title>Complex archaea that bridge the gap between prokaryotes and eukaryotes.</title>
        <authorList>
            <person name="Spang A."/>
            <person name="Saw J.H."/>
            <person name="Jorgensen S.L."/>
            <person name="Zaremba-Niedzwiedzka K."/>
            <person name="Martijn J."/>
            <person name="Lind A.E."/>
            <person name="van Eijk R."/>
            <person name="Schleper C."/>
            <person name="Guy L."/>
            <person name="Ettema T.J."/>
        </authorList>
    </citation>
    <scope>NUCLEOTIDE SEQUENCE</scope>
</reference>
<organism evidence="1">
    <name type="scientific">marine sediment metagenome</name>
    <dbReference type="NCBI Taxonomy" id="412755"/>
    <lineage>
        <taxon>unclassified sequences</taxon>
        <taxon>metagenomes</taxon>
        <taxon>ecological metagenomes</taxon>
    </lineage>
</organism>
<proteinExistence type="predicted"/>
<accession>A0A0F9EPU6</accession>
<name>A0A0F9EPU6_9ZZZZ</name>
<dbReference type="EMBL" id="LAZR01033855">
    <property type="protein sequence ID" value="KKL46920.1"/>
    <property type="molecule type" value="Genomic_DNA"/>
</dbReference>
<protein>
    <submittedName>
        <fullName evidence="1">Uncharacterized protein</fullName>
    </submittedName>
</protein>